<proteinExistence type="inferred from homology"/>
<evidence type="ECO:0000313" key="7">
    <source>
        <dbReference type="Proteomes" id="UP000034732"/>
    </source>
</evidence>
<dbReference type="SUPFAM" id="SSF141091">
    <property type="entry name" value="L21p-like"/>
    <property type="match status" value="1"/>
</dbReference>
<keyword evidence="4 5" id="KW-0699">rRNA-binding</keyword>
<evidence type="ECO:0000256" key="4">
    <source>
        <dbReference type="HAMAP-Rule" id="MF_01363"/>
    </source>
</evidence>
<dbReference type="PANTHER" id="PTHR21349:SF0">
    <property type="entry name" value="LARGE RIBOSOMAL SUBUNIT PROTEIN BL21M"/>
    <property type="match status" value="1"/>
</dbReference>
<dbReference type="Pfam" id="PF00829">
    <property type="entry name" value="Ribosomal_L21p"/>
    <property type="match status" value="1"/>
</dbReference>
<comment type="function">
    <text evidence="4 5">This protein binds to 23S rRNA in the presence of protein L20.</text>
</comment>
<dbReference type="GO" id="GO:0005840">
    <property type="term" value="C:ribosome"/>
    <property type="evidence" value="ECO:0007669"/>
    <property type="project" value="UniProtKB-KW"/>
</dbReference>
<dbReference type="GO" id="GO:1990904">
    <property type="term" value="C:ribonucleoprotein complex"/>
    <property type="evidence" value="ECO:0007669"/>
    <property type="project" value="UniProtKB-KW"/>
</dbReference>
<keyword evidence="3 4" id="KW-0687">Ribonucleoprotein</keyword>
<protein>
    <recommendedName>
        <fullName evidence="4">Large ribosomal subunit protein bL21</fullName>
    </recommendedName>
</protein>
<sequence>MGYAIVKIGGSQIKVEEGQTIKVPRVKSPSFDVLAYNDGAKLTVGEPLLTNVTVKASITAETAEKTRVARFRAKSRYRKVKGHKQPYSQIRIDKILVKASRKHGA</sequence>
<dbReference type="InterPro" id="IPR036164">
    <property type="entry name" value="bL21-like_sf"/>
</dbReference>
<dbReference type="InterPro" id="IPR001787">
    <property type="entry name" value="Ribosomal_bL21"/>
</dbReference>
<dbReference type="HAMAP" id="MF_01363">
    <property type="entry name" value="Ribosomal_bL21"/>
    <property type="match status" value="1"/>
</dbReference>
<comment type="caution">
    <text evidence="6">The sequence shown here is derived from an EMBL/GenBank/DDBJ whole genome shotgun (WGS) entry which is preliminary data.</text>
</comment>
<organism evidence="6 7">
    <name type="scientific">candidate division WWE3 bacterium GW2011_GWA1_46_21</name>
    <dbReference type="NCBI Taxonomy" id="1619107"/>
    <lineage>
        <taxon>Bacteria</taxon>
        <taxon>Katanobacteria</taxon>
    </lineage>
</organism>
<accession>A0A0G1PCZ2</accession>
<evidence type="ECO:0000256" key="2">
    <source>
        <dbReference type="ARBA" id="ARBA00022980"/>
    </source>
</evidence>
<keyword evidence="2 4" id="KW-0689">Ribosomal protein</keyword>
<dbReference type="GO" id="GO:0003735">
    <property type="term" value="F:structural constituent of ribosome"/>
    <property type="evidence" value="ECO:0007669"/>
    <property type="project" value="InterPro"/>
</dbReference>
<dbReference type="InterPro" id="IPR028909">
    <property type="entry name" value="bL21-like"/>
</dbReference>
<comment type="similarity">
    <text evidence="1 4 5">Belongs to the bacterial ribosomal protein bL21 family.</text>
</comment>
<comment type="subunit">
    <text evidence="4">Part of the 50S ribosomal subunit. Contacts protein L20.</text>
</comment>
<name>A0A0G1PCZ2_UNCKA</name>
<dbReference type="PANTHER" id="PTHR21349">
    <property type="entry name" value="50S RIBOSOMAL PROTEIN L21"/>
    <property type="match status" value="1"/>
</dbReference>
<evidence type="ECO:0000256" key="5">
    <source>
        <dbReference type="RuleBase" id="RU000562"/>
    </source>
</evidence>
<evidence type="ECO:0000313" key="6">
    <source>
        <dbReference type="EMBL" id="KKU30596.1"/>
    </source>
</evidence>
<dbReference type="AlphaFoldDB" id="A0A0G1PCZ2"/>
<dbReference type="NCBIfam" id="TIGR00061">
    <property type="entry name" value="L21"/>
    <property type="match status" value="1"/>
</dbReference>
<dbReference type="GO" id="GO:0005737">
    <property type="term" value="C:cytoplasm"/>
    <property type="evidence" value="ECO:0007669"/>
    <property type="project" value="UniProtKB-ARBA"/>
</dbReference>
<gene>
    <name evidence="4" type="primary">rplU</name>
    <name evidence="6" type="ORF">UX44_C0019G0008</name>
</gene>
<keyword evidence="4 5" id="KW-0694">RNA-binding</keyword>
<dbReference type="Proteomes" id="UP000034732">
    <property type="component" value="Unassembled WGS sequence"/>
</dbReference>
<dbReference type="EMBL" id="LCMF01000019">
    <property type="protein sequence ID" value="KKU30596.1"/>
    <property type="molecule type" value="Genomic_DNA"/>
</dbReference>
<dbReference type="GO" id="GO:0019843">
    <property type="term" value="F:rRNA binding"/>
    <property type="evidence" value="ECO:0007669"/>
    <property type="project" value="UniProtKB-UniRule"/>
</dbReference>
<evidence type="ECO:0000256" key="3">
    <source>
        <dbReference type="ARBA" id="ARBA00023274"/>
    </source>
</evidence>
<evidence type="ECO:0000256" key="1">
    <source>
        <dbReference type="ARBA" id="ARBA00008563"/>
    </source>
</evidence>
<reference evidence="6 7" key="1">
    <citation type="journal article" date="2015" name="Nature">
        <title>rRNA introns, odd ribosomes, and small enigmatic genomes across a large radiation of phyla.</title>
        <authorList>
            <person name="Brown C.T."/>
            <person name="Hug L.A."/>
            <person name="Thomas B.C."/>
            <person name="Sharon I."/>
            <person name="Castelle C.J."/>
            <person name="Singh A."/>
            <person name="Wilkins M.J."/>
            <person name="Williams K.H."/>
            <person name="Banfield J.F."/>
        </authorList>
    </citation>
    <scope>NUCLEOTIDE SEQUENCE [LARGE SCALE GENOMIC DNA]</scope>
</reference>
<dbReference type="GO" id="GO:0006412">
    <property type="term" value="P:translation"/>
    <property type="evidence" value="ECO:0007669"/>
    <property type="project" value="UniProtKB-UniRule"/>
</dbReference>